<dbReference type="EMBL" id="FQXP01000003">
    <property type="protein sequence ID" value="SHH55335.1"/>
    <property type="molecule type" value="Genomic_DNA"/>
</dbReference>
<dbReference type="AlphaFoldDB" id="A0A1M5TWY6"/>
<dbReference type="RefSeq" id="WP_072830182.1">
    <property type="nucleotide sequence ID" value="NZ_FQXP01000003.1"/>
</dbReference>
<dbReference type="OrthoDB" id="1937023at2"/>
<dbReference type="Gene3D" id="3.30.1490.410">
    <property type="entry name" value="Uncharacterised protein PF16224, DUF4883"/>
    <property type="match status" value="1"/>
</dbReference>
<name>A0A1M5TWY6_9CLOT</name>
<dbReference type="Pfam" id="PF16224">
    <property type="entry name" value="DUF4883"/>
    <property type="match status" value="1"/>
</dbReference>
<feature type="signal peptide" evidence="1">
    <location>
        <begin position="1"/>
        <end position="18"/>
    </location>
</feature>
<dbReference type="Proteomes" id="UP000184526">
    <property type="component" value="Unassembled WGS sequence"/>
</dbReference>
<proteinExistence type="predicted"/>
<accession>A0A1M5TWY6</accession>
<protein>
    <recommendedName>
        <fullName evidence="4">Lipoprotein</fullName>
    </recommendedName>
</protein>
<organism evidence="2 3">
    <name type="scientific">Clostridium collagenovorans DSM 3089</name>
    <dbReference type="NCBI Taxonomy" id="1121306"/>
    <lineage>
        <taxon>Bacteria</taxon>
        <taxon>Bacillati</taxon>
        <taxon>Bacillota</taxon>
        <taxon>Clostridia</taxon>
        <taxon>Eubacteriales</taxon>
        <taxon>Clostridiaceae</taxon>
        <taxon>Clostridium</taxon>
    </lineage>
</organism>
<evidence type="ECO:0000313" key="2">
    <source>
        <dbReference type="EMBL" id="SHH55335.1"/>
    </source>
</evidence>
<evidence type="ECO:0008006" key="4">
    <source>
        <dbReference type="Google" id="ProtNLM"/>
    </source>
</evidence>
<sequence length="152" mass="18171">MKKLISLFIIIVMSISLLGCKSTFTTEKPGKDYYTKKLISDLSTYENCHSNAVYMNFYKGKRLEVDELLTARKFLKYLQPENFIAKPEDLPDMPMYKMYFTFENSKYVLNIYNQKYISIYPWDGEYEMDFIDISNCYTSYNLFSLCEYIFDK</sequence>
<evidence type="ECO:0000256" key="1">
    <source>
        <dbReference type="SAM" id="SignalP"/>
    </source>
</evidence>
<evidence type="ECO:0000313" key="3">
    <source>
        <dbReference type="Proteomes" id="UP000184526"/>
    </source>
</evidence>
<gene>
    <name evidence="2" type="ORF">SAMN02745196_00755</name>
</gene>
<dbReference type="CDD" id="cd15786">
    <property type="entry name" value="CPF_1278_like"/>
    <property type="match status" value="1"/>
</dbReference>
<feature type="chain" id="PRO_5039158976" description="Lipoprotein" evidence="1">
    <location>
        <begin position="19"/>
        <end position="152"/>
    </location>
</feature>
<keyword evidence="1" id="KW-0732">Signal</keyword>
<keyword evidence="3" id="KW-1185">Reference proteome</keyword>
<dbReference type="PROSITE" id="PS51257">
    <property type="entry name" value="PROKAR_LIPOPROTEIN"/>
    <property type="match status" value="1"/>
</dbReference>
<dbReference type="InterPro" id="IPR032619">
    <property type="entry name" value="DUF4883"/>
</dbReference>
<reference evidence="2 3" key="1">
    <citation type="submission" date="2016-11" db="EMBL/GenBank/DDBJ databases">
        <authorList>
            <person name="Jaros S."/>
            <person name="Januszkiewicz K."/>
            <person name="Wedrychowicz H."/>
        </authorList>
    </citation>
    <scope>NUCLEOTIDE SEQUENCE [LARGE SCALE GENOMIC DNA]</scope>
    <source>
        <strain evidence="2 3">DSM 3089</strain>
    </source>
</reference>